<keyword evidence="3" id="KW-1185">Reference proteome</keyword>
<feature type="region of interest" description="Disordered" evidence="1">
    <location>
        <begin position="1"/>
        <end position="28"/>
    </location>
</feature>
<organism evidence="2 3">
    <name type="scientific">Haematococcus lacustris</name>
    <name type="common">Green alga</name>
    <name type="synonym">Haematococcus pluvialis</name>
    <dbReference type="NCBI Taxonomy" id="44745"/>
    <lineage>
        <taxon>Eukaryota</taxon>
        <taxon>Viridiplantae</taxon>
        <taxon>Chlorophyta</taxon>
        <taxon>core chlorophytes</taxon>
        <taxon>Chlorophyceae</taxon>
        <taxon>CS clade</taxon>
        <taxon>Chlamydomonadales</taxon>
        <taxon>Haematococcaceae</taxon>
        <taxon>Haematococcus</taxon>
    </lineage>
</organism>
<evidence type="ECO:0000256" key="1">
    <source>
        <dbReference type="SAM" id="MobiDB-lite"/>
    </source>
</evidence>
<gene>
    <name evidence="2" type="ORF">HaLaN_28671</name>
</gene>
<feature type="non-terminal residue" evidence="2">
    <location>
        <position position="136"/>
    </location>
</feature>
<evidence type="ECO:0000313" key="3">
    <source>
        <dbReference type="Proteomes" id="UP000485058"/>
    </source>
</evidence>
<protein>
    <submittedName>
        <fullName evidence="2">Uncharacterized protein</fullName>
    </submittedName>
</protein>
<dbReference type="EMBL" id="BLLF01004596">
    <property type="protein sequence ID" value="GFH29920.1"/>
    <property type="molecule type" value="Genomic_DNA"/>
</dbReference>
<feature type="compositionally biased region" description="Low complexity" evidence="1">
    <location>
        <begin position="14"/>
        <end position="28"/>
    </location>
</feature>
<dbReference type="AlphaFoldDB" id="A0A6A0AAT9"/>
<dbReference type="Proteomes" id="UP000485058">
    <property type="component" value="Unassembled WGS sequence"/>
</dbReference>
<feature type="region of interest" description="Disordered" evidence="1">
    <location>
        <begin position="50"/>
        <end position="88"/>
    </location>
</feature>
<reference evidence="2 3" key="1">
    <citation type="submission" date="2020-02" db="EMBL/GenBank/DDBJ databases">
        <title>Draft genome sequence of Haematococcus lacustris strain NIES-144.</title>
        <authorList>
            <person name="Morimoto D."/>
            <person name="Nakagawa S."/>
            <person name="Yoshida T."/>
            <person name="Sawayama S."/>
        </authorList>
    </citation>
    <scope>NUCLEOTIDE SEQUENCE [LARGE SCALE GENOMIC DNA]</scope>
    <source>
        <strain evidence="2 3">NIES-144</strain>
    </source>
</reference>
<name>A0A6A0AAT9_HAELA</name>
<feature type="compositionally biased region" description="Basic and acidic residues" evidence="1">
    <location>
        <begin position="60"/>
        <end position="76"/>
    </location>
</feature>
<accession>A0A6A0AAT9</accession>
<evidence type="ECO:0000313" key="2">
    <source>
        <dbReference type="EMBL" id="GFH29920.1"/>
    </source>
</evidence>
<feature type="non-terminal residue" evidence="2">
    <location>
        <position position="1"/>
    </location>
</feature>
<proteinExistence type="predicted"/>
<sequence>MSEASQQYKKRMASGLRGTSLPSPLLPSGLGGSFKTQTAWVIEQLTAVTIPTSDPGETNGHVDGHAGIEHRQDLPRTRSKSTTRAGNGVVEDKGLANDLVKLIVDCNLPFNIVDNPTFKTFLATWVPAMPVPSRDQ</sequence>
<comment type="caution">
    <text evidence="2">The sequence shown here is derived from an EMBL/GenBank/DDBJ whole genome shotgun (WGS) entry which is preliminary data.</text>
</comment>